<sequence length="37" mass="4162">MDAGRTFDGCATGSFVSFELFAGIVYTNIFENFIYRT</sequence>
<reference evidence="1 2" key="1">
    <citation type="journal article" date="2021" name="Commun. Biol.">
        <title>The genome of Shorea leprosula (Dipterocarpaceae) highlights the ecological relevance of drought in aseasonal tropical rainforests.</title>
        <authorList>
            <person name="Ng K.K.S."/>
            <person name="Kobayashi M.J."/>
            <person name="Fawcett J.A."/>
            <person name="Hatakeyama M."/>
            <person name="Paape T."/>
            <person name="Ng C.H."/>
            <person name="Ang C.C."/>
            <person name="Tnah L.H."/>
            <person name="Lee C.T."/>
            <person name="Nishiyama T."/>
            <person name="Sese J."/>
            <person name="O'Brien M.J."/>
            <person name="Copetti D."/>
            <person name="Mohd Noor M.I."/>
            <person name="Ong R.C."/>
            <person name="Putra M."/>
            <person name="Sireger I.Z."/>
            <person name="Indrioko S."/>
            <person name="Kosugi Y."/>
            <person name="Izuno A."/>
            <person name="Isagi Y."/>
            <person name="Lee S.L."/>
            <person name="Shimizu K.K."/>
        </authorList>
    </citation>
    <scope>NUCLEOTIDE SEQUENCE [LARGE SCALE GENOMIC DNA]</scope>
    <source>
        <strain evidence="1">214</strain>
    </source>
</reference>
<dbReference type="Proteomes" id="UP001054252">
    <property type="component" value="Unassembled WGS sequence"/>
</dbReference>
<dbReference type="AlphaFoldDB" id="A0AAV5M638"/>
<organism evidence="1 2">
    <name type="scientific">Rubroshorea leprosula</name>
    <dbReference type="NCBI Taxonomy" id="152421"/>
    <lineage>
        <taxon>Eukaryota</taxon>
        <taxon>Viridiplantae</taxon>
        <taxon>Streptophyta</taxon>
        <taxon>Embryophyta</taxon>
        <taxon>Tracheophyta</taxon>
        <taxon>Spermatophyta</taxon>
        <taxon>Magnoliopsida</taxon>
        <taxon>eudicotyledons</taxon>
        <taxon>Gunneridae</taxon>
        <taxon>Pentapetalae</taxon>
        <taxon>rosids</taxon>
        <taxon>malvids</taxon>
        <taxon>Malvales</taxon>
        <taxon>Dipterocarpaceae</taxon>
        <taxon>Rubroshorea</taxon>
    </lineage>
</organism>
<gene>
    <name evidence="1" type="ORF">SLEP1_g51845</name>
</gene>
<name>A0AAV5M638_9ROSI</name>
<proteinExistence type="predicted"/>
<evidence type="ECO:0000313" key="2">
    <source>
        <dbReference type="Proteomes" id="UP001054252"/>
    </source>
</evidence>
<protein>
    <submittedName>
        <fullName evidence="1">Uncharacterized protein</fullName>
    </submittedName>
</protein>
<accession>A0AAV5M638</accession>
<keyword evidence="2" id="KW-1185">Reference proteome</keyword>
<dbReference type="EMBL" id="BPVZ01000184">
    <property type="protein sequence ID" value="GKV44684.1"/>
    <property type="molecule type" value="Genomic_DNA"/>
</dbReference>
<comment type="caution">
    <text evidence="1">The sequence shown here is derived from an EMBL/GenBank/DDBJ whole genome shotgun (WGS) entry which is preliminary data.</text>
</comment>
<evidence type="ECO:0000313" key="1">
    <source>
        <dbReference type="EMBL" id="GKV44684.1"/>
    </source>
</evidence>